<comment type="caution">
    <text evidence="3">The sequence shown here is derived from an EMBL/GenBank/DDBJ whole genome shotgun (WGS) entry which is preliminary data.</text>
</comment>
<feature type="domain" description="HTH cro/C1-type" evidence="2">
    <location>
        <begin position="14"/>
        <end position="67"/>
    </location>
</feature>
<organism evidence="3 4">
    <name type="scientific">Leptospira inadai serovar Lyme</name>
    <dbReference type="NCBI Taxonomy" id="293084"/>
    <lineage>
        <taxon>Bacteria</taxon>
        <taxon>Pseudomonadati</taxon>
        <taxon>Spirochaetota</taxon>
        <taxon>Spirochaetia</taxon>
        <taxon>Leptospirales</taxon>
        <taxon>Leptospiraceae</taxon>
        <taxon>Leptospira</taxon>
    </lineage>
</organism>
<evidence type="ECO:0000313" key="3">
    <source>
        <dbReference type="EMBL" id="PNV72120.1"/>
    </source>
</evidence>
<dbReference type="EMBL" id="MCRM02000035">
    <property type="protein sequence ID" value="PNV72120.1"/>
    <property type="molecule type" value="Genomic_DNA"/>
</dbReference>
<dbReference type="InterPro" id="IPR010982">
    <property type="entry name" value="Lambda_DNA-bd_dom_sf"/>
</dbReference>
<accession>A0ABX4YD88</accession>
<name>A0ABX4YD88_9LEPT</name>
<dbReference type="Gene3D" id="1.10.260.40">
    <property type="entry name" value="lambda repressor-like DNA-binding domains"/>
    <property type="match status" value="1"/>
</dbReference>
<dbReference type="SMART" id="SM00530">
    <property type="entry name" value="HTH_XRE"/>
    <property type="match status" value="1"/>
</dbReference>
<dbReference type="CDD" id="cd00093">
    <property type="entry name" value="HTH_XRE"/>
    <property type="match status" value="1"/>
</dbReference>
<dbReference type="RefSeq" id="WP_010410379.1">
    <property type="nucleotide sequence ID" value="NZ_MCRM02000035.1"/>
</dbReference>
<evidence type="ECO:0000256" key="1">
    <source>
        <dbReference type="ARBA" id="ARBA00023125"/>
    </source>
</evidence>
<dbReference type="InterPro" id="IPR013430">
    <property type="entry name" value="Toxin_antidote_HigA"/>
</dbReference>
<dbReference type="PANTHER" id="PTHR36924">
    <property type="entry name" value="ANTITOXIN HIGA-1"/>
    <property type="match status" value="1"/>
</dbReference>
<reference evidence="3" key="1">
    <citation type="submission" date="2018-01" db="EMBL/GenBank/DDBJ databases">
        <title>Genomic characterization of Leptospira inadai serogroup Lyme isolated from captured rat in Brazil and comparative analysis with human reference strain.</title>
        <authorList>
            <person name="Moreno L.Z."/>
            <person name="Loureiro A.P."/>
            <person name="Miraglia F."/>
            <person name="Kremer F.S."/>
            <person name="Eslabao M.R."/>
            <person name="Dellagostin O.A."/>
            <person name="Lilenbaum W."/>
            <person name="Moreno A.M."/>
        </authorList>
    </citation>
    <scope>NUCLEOTIDE SEQUENCE [LARGE SCALE GENOMIC DNA]</scope>
    <source>
        <strain evidence="3">M34/99</strain>
    </source>
</reference>
<dbReference type="SUPFAM" id="SSF47413">
    <property type="entry name" value="lambda repressor-like DNA-binding domains"/>
    <property type="match status" value="1"/>
</dbReference>
<dbReference type="InterPro" id="IPR001387">
    <property type="entry name" value="Cro/C1-type_HTH"/>
</dbReference>
<dbReference type="NCBIfam" id="TIGR02607">
    <property type="entry name" value="antidote_HigA"/>
    <property type="match status" value="1"/>
</dbReference>
<dbReference type="PANTHER" id="PTHR36924:SF1">
    <property type="entry name" value="ANTITOXIN HIGA-1"/>
    <property type="match status" value="1"/>
</dbReference>
<dbReference type="Pfam" id="PF13443">
    <property type="entry name" value="HTH_26"/>
    <property type="match status" value="1"/>
</dbReference>
<proteinExistence type="predicted"/>
<evidence type="ECO:0000259" key="2">
    <source>
        <dbReference type="PROSITE" id="PS50943"/>
    </source>
</evidence>
<evidence type="ECO:0000313" key="4">
    <source>
        <dbReference type="Proteomes" id="UP000094669"/>
    </source>
</evidence>
<dbReference type="PROSITE" id="PS50943">
    <property type="entry name" value="HTH_CROC1"/>
    <property type="match status" value="1"/>
</dbReference>
<sequence>MSKEFINSHPGESLKEILTEMNITAYRLSKSTGIPSSNLSEILNGRRGITADISARLGRFFIQSDGFWLNMQKTYELRQIQHDKKKELDLIPSYTNIG</sequence>
<dbReference type="Proteomes" id="UP000094669">
    <property type="component" value="Unassembled WGS sequence"/>
</dbReference>
<keyword evidence="4" id="KW-1185">Reference proteome</keyword>
<gene>
    <name evidence="3" type="primary">higA</name>
    <name evidence="3" type="ORF">BES34_020025</name>
</gene>
<keyword evidence="1" id="KW-0238">DNA-binding</keyword>
<protein>
    <submittedName>
        <fullName evidence="3">Addiction module antidote protein, HigA family</fullName>
    </submittedName>
</protein>